<organism evidence="1">
    <name type="scientific">Anguilla anguilla</name>
    <name type="common">European freshwater eel</name>
    <name type="synonym">Muraena anguilla</name>
    <dbReference type="NCBI Taxonomy" id="7936"/>
    <lineage>
        <taxon>Eukaryota</taxon>
        <taxon>Metazoa</taxon>
        <taxon>Chordata</taxon>
        <taxon>Craniata</taxon>
        <taxon>Vertebrata</taxon>
        <taxon>Euteleostomi</taxon>
        <taxon>Actinopterygii</taxon>
        <taxon>Neopterygii</taxon>
        <taxon>Teleostei</taxon>
        <taxon>Anguilliformes</taxon>
        <taxon>Anguillidae</taxon>
        <taxon>Anguilla</taxon>
    </lineage>
</organism>
<reference evidence="1" key="2">
    <citation type="journal article" date="2015" name="Fish Shellfish Immunol.">
        <title>Early steps in the European eel (Anguilla anguilla)-Vibrio vulnificus interaction in the gills: Role of the RtxA13 toxin.</title>
        <authorList>
            <person name="Callol A."/>
            <person name="Pajuelo D."/>
            <person name="Ebbesson L."/>
            <person name="Teles M."/>
            <person name="MacKenzie S."/>
            <person name="Amaro C."/>
        </authorList>
    </citation>
    <scope>NUCLEOTIDE SEQUENCE</scope>
</reference>
<dbReference type="AlphaFoldDB" id="A0A0E9TY42"/>
<evidence type="ECO:0000313" key="1">
    <source>
        <dbReference type="EMBL" id="JAH58599.1"/>
    </source>
</evidence>
<accession>A0A0E9TY42</accession>
<reference evidence="1" key="1">
    <citation type="submission" date="2014-11" db="EMBL/GenBank/DDBJ databases">
        <authorList>
            <person name="Amaro Gonzalez C."/>
        </authorList>
    </citation>
    <scope>NUCLEOTIDE SEQUENCE</scope>
</reference>
<proteinExistence type="predicted"/>
<name>A0A0E9TY42_ANGAN</name>
<sequence length="53" mass="6157">MFVICEHAFMDVCVSVRVCIYGGRVRCNDEGLFSVFSQLSYSHKLKVLKYHQI</sequence>
<protein>
    <submittedName>
        <fullName evidence="1">Uncharacterized protein</fullName>
    </submittedName>
</protein>
<dbReference type="EMBL" id="GBXM01049978">
    <property type="protein sequence ID" value="JAH58599.1"/>
    <property type="molecule type" value="Transcribed_RNA"/>
</dbReference>